<dbReference type="CDD" id="cd00707">
    <property type="entry name" value="Pancreat_lipase_like"/>
    <property type="match status" value="1"/>
</dbReference>
<dbReference type="InterPro" id="IPR000734">
    <property type="entry name" value="TAG_lipase"/>
</dbReference>
<dbReference type="GO" id="GO:0005576">
    <property type="term" value="C:extracellular region"/>
    <property type="evidence" value="ECO:0007669"/>
    <property type="project" value="UniProtKB-SubCell"/>
</dbReference>
<dbReference type="InterPro" id="IPR033906">
    <property type="entry name" value="Lipase_N"/>
</dbReference>
<feature type="signal peptide" evidence="5">
    <location>
        <begin position="1"/>
        <end position="17"/>
    </location>
</feature>
<evidence type="ECO:0000256" key="1">
    <source>
        <dbReference type="ARBA" id="ARBA00004613"/>
    </source>
</evidence>
<accession>A0ABD1EEI1</accession>
<dbReference type="InterPro" id="IPR002334">
    <property type="entry name" value="Allerg_PlipaseA1"/>
</dbReference>
<sequence>MKTLTWLLVAVLAGTQAKSVSLLNTVEISDLINNPRYLIFERDDGLFEIEDFETAEFEPVLAVTEDDITFFIYTPDDLTGISLKASQANNITKLTTFSLNRDTVVIIHGWKNSNISAVNKKIRTALFQSRNVNVIVVDWSPIAAKNYISAQASVLAVGNFIGDFLITLNNEVGYSLGRITLVGHSLGAHIAGNTGAKASSQINTIIGLDPAGPLFSSSNIDNRLDPTDGQYVEVIHTNAGILGYAIRMGHVDYYPNGGTIQPGCGVDIGGSCAHSRSYAYYAESVNNNKFLSRLCSNYLQFLTGACEGNTEILLGAYPVTRATEGQYFLRTNSNSPFAKG</sequence>
<feature type="domain" description="Lipase" evidence="6">
    <location>
        <begin position="64"/>
        <end position="337"/>
    </location>
</feature>
<evidence type="ECO:0000256" key="2">
    <source>
        <dbReference type="ARBA" id="ARBA00010701"/>
    </source>
</evidence>
<evidence type="ECO:0000256" key="5">
    <source>
        <dbReference type="SAM" id="SignalP"/>
    </source>
</evidence>
<comment type="caution">
    <text evidence="7">The sequence shown here is derived from an EMBL/GenBank/DDBJ whole genome shotgun (WGS) entry which is preliminary data.</text>
</comment>
<dbReference type="InterPro" id="IPR013818">
    <property type="entry name" value="Lipase"/>
</dbReference>
<dbReference type="Proteomes" id="UP001566132">
    <property type="component" value="Unassembled WGS sequence"/>
</dbReference>
<dbReference type="AlphaFoldDB" id="A0ABD1EEI1"/>
<dbReference type="Gene3D" id="3.40.50.1820">
    <property type="entry name" value="alpha/beta hydrolase"/>
    <property type="match status" value="1"/>
</dbReference>
<reference evidence="7 8" key="1">
    <citation type="submission" date="2024-05" db="EMBL/GenBank/DDBJ databases">
        <title>Genetic variation in Jamaican populations of the coffee berry borer (Hypothenemus hampei).</title>
        <authorList>
            <person name="Errbii M."/>
            <person name="Myrie A."/>
        </authorList>
    </citation>
    <scope>NUCLEOTIDE SEQUENCE [LARGE SCALE GENOMIC DNA]</scope>
    <source>
        <strain evidence="7">JA-Hopewell-2020-01-JO</strain>
        <tissue evidence="7">Whole body</tissue>
    </source>
</reference>
<dbReference type="EMBL" id="JBDJPC010000008">
    <property type="protein sequence ID" value="KAL1493050.1"/>
    <property type="molecule type" value="Genomic_DNA"/>
</dbReference>
<evidence type="ECO:0000256" key="4">
    <source>
        <dbReference type="RuleBase" id="RU004262"/>
    </source>
</evidence>
<protein>
    <recommendedName>
        <fullName evidence="6">Lipase domain-containing protein</fullName>
    </recommendedName>
</protein>
<evidence type="ECO:0000313" key="7">
    <source>
        <dbReference type="EMBL" id="KAL1493050.1"/>
    </source>
</evidence>
<evidence type="ECO:0000313" key="8">
    <source>
        <dbReference type="Proteomes" id="UP001566132"/>
    </source>
</evidence>
<comment type="subcellular location">
    <subcellularLocation>
        <location evidence="1">Secreted</location>
    </subcellularLocation>
</comment>
<keyword evidence="8" id="KW-1185">Reference proteome</keyword>
<dbReference type="PRINTS" id="PR00825">
    <property type="entry name" value="DOLALLERGEN"/>
</dbReference>
<gene>
    <name evidence="7" type="ORF">ABEB36_011189</name>
</gene>
<proteinExistence type="inferred from homology"/>
<dbReference type="Pfam" id="PF00151">
    <property type="entry name" value="Lipase"/>
    <property type="match status" value="1"/>
</dbReference>
<dbReference type="PANTHER" id="PTHR11610">
    <property type="entry name" value="LIPASE"/>
    <property type="match status" value="1"/>
</dbReference>
<keyword evidence="5" id="KW-0732">Signal</keyword>
<evidence type="ECO:0000259" key="6">
    <source>
        <dbReference type="Pfam" id="PF00151"/>
    </source>
</evidence>
<comment type="similarity">
    <text evidence="2 4">Belongs to the AB hydrolase superfamily. Lipase family.</text>
</comment>
<name>A0ABD1EEI1_HYPHA</name>
<feature type="chain" id="PRO_5044881548" description="Lipase domain-containing protein" evidence="5">
    <location>
        <begin position="18"/>
        <end position="340"/>
    </location>
</feature>
<organism evidence="7 8">
    <name type="scientific">Hypothenemus hampei</name>
    <name type="common">Coffee berry borer</name>
    <dbReference type="NCBI Taxonomy" id="57062"/>
    <lineage>
        <taxon>Eukaryota</taxon>
        <taxon>Metazoa</taxon>
        <taxon>Ecdysozoa</taxon>
        <taxon>Arthropoda</taxon>
        <taxon>Hexapoda</taxon>
        <taxon>Insecta</taxon>
        <taxon>Pterygota</taxon>
        <taxon>Neoptera</taxon>
        <taxon>Endopterygota</taxon>
        <taxon>Coleoptera</taxon>
        <taxon>Polyphaga</taxon>
        <taxon>Cucujiformia</taxon>
        <taxon>Curculionidae</taxon>
        <taxon>Scolytinae</taxon>
        <taxon>Hypothenemus</taxon>
    </lineage>
</organism>
<keyword evidence="3" id="KW-0964">Secreted</keyword>
<evidence type="ECO:0000256" key="3">
    <source>
        <dbReference type="ARBA" id="ARBA00022525"/>
    </source>
</evidence>
<dbReference type="InterPro" id="IPR029058">
    <property type="entry name" value="AB_hydrolase_fold"/>
</dbReference>
<dbReference type="PRINTS" id="PR00821">
    <property type="entry name" value="TAGLIPASE"/>
</dbReference>
<dbReference type="SUPFAM" id="SSF53474">
    <property type="entry name" value="alpha/beta-Hydrolases"/>
    <property type="match status" value="1"/>
</dbReference>
<dbReference type="PANTHER" id="PTHR11610:SF190">
    <property type="entry name" value="VITELLOGENIN-3-LIKE PROTEIN"/>
    <property type="match status" value="1"/>
</dbReference>